<evidence type="ECO:0000313" key="3">
    <source>
        <dbReference type="Proteomes" id="UP000799421"/>
    </source>
</evidence>
<dbReference type="AlphaFoldDB" id="A0A6A7C3I2"/>
<sequence length="89" mass="10598">MSIEEHMLRLMTHGANYTILEPCEKGIRSVVMRMEPFRNEKFNRTVRGNSNYEPSMKSRVRTPIIHTKSHTLRTRTAARRWSYNHPKVK</sequence>
<gene>
    <name evidence="2" type="ORF">K470DRAFT_256307</name>
</gene>
<dbReference type="EMBL" id="MU005968">
    <property type="protein sequence ID" value="KAF2862050.1"/>
    <property type="molecule type" value="Genomic_DNA"/>
</dbReference>
<evidence type="ECO:0000256" key="1">
    <source>
        <dbReference type="SAM" id="MobiDB-lite"/>
    </source>
</evidence>
<accession>A0A6A7C3I2</accession>
<reference evidence="2" key="1">
    <citation type="journal article" date="2020" name="Stud. Mycol.">
        <title>101 Dothideomycetes genomes: a test case for predicting lifestyles and emergence of pathogens.</title>
        <authorList>
            <person name="Haridas S."/>
            <person name="Albert R."/>
            <person name="Binder M."/>
            <person name="Bloem J."/>
            <person name="Labutti K."/>
            <person name="Salamov A."/>
            <person name="Andreopoulos B."/>
            <person name="Baker S."/>
            <person name="Barry K."/>
            <person name="Bills G."/>
            <person name="Bluhm B."/>
            <person name="Cannon C."/>
            <person name="Castanera R."/>
            <person name="Culley D."/>
            <person name="Daum C."/>
            <person name="Ezra D."/>
            <person name="Gonzalez J."/>
            <person name="Henrissat B."/>
            <person name="Kuo A."/>
            <person name="Liang C."/>
            <person name="Lipzen A."/>
            <person name="Lutzoni F."/>
            <person name="Magnuson J."/>
            <person name="Mondo S."/>
            <person name="Nolan M."/>
            <person name="Ohm R."/>
            <person name="Pangilinan J."/>
            <person name="Park H.-J."/>
            <person name="Ramirez L."/>
            <person name="Alfaro M."/>
            <person name="Sun H."/>
            <person name="Tritt A."/>
            <person name="Yoshinaga Y."/>
            <person name="Zwiers L.-H."/>
            <person name="Turgeon B."/>
            <person name="Goodwin S."/>
            <person name="Spatafora J."/>
            <person name="Crous P."/>
            <person name="Grigoriev I."/>
        </authorList>
    </citation>
    <scope>NUCLEOTIDE SEQUENCE</scope>
    <source>
        <strain evidence="2">CBS 480.64</strain>
    </source>
</reference>
<evidence type="ECO:0000313" key="2">
    <source>
        <dbReference type="EMBL" id="KAF2862050.1"/>
    </source>
</evidence>
<feature type="region of interest" description="Disordered" evidence="1">
    <location>
        <begin position="45"/>
        <end position="89"/>
    </location>
</feature>
<name>A0A6A7C3I2_9PEZI</name>
<feature type="compositionally biased region" description="Basic residues" evidence="1">
    <location>
        <begin position="67"/>
        <end position="78"/>
    </location>
</feature>
<proteinExistence type="predicted"/>
<organism evidence="2 3">
    <name type="scientific">Piedraia hortae CBS 480.64</name>
    <dbReference type="NCBI Taxonomy" id="1314780"/>
    <lineage>
        <taxon>Eukaryota</taxon>
        <taxon>Fungi</taxon>
        <taxon>Dikarya</taxon>
        <taxon>Ascomycota</taxon>
        <taxon>Pezizomycotina</taxon>
        <taxon>Dothideomycetes</taxon>
        <taxon>Dothideomycetidae</taxon>
        <taxon>Capnodiales</taxon>
        <taxon>Piedraiaceae</taxon>
        <taxon>Piedraia</taxon>
    </lineage>
</organism>
<dbReference type="Proteomes" id="UP000799421">
    <property type="component" value="Unassembled WGS sequence"/>
</dbReference>
<keyword evidence="3" id="KW-1185">Reference proteome</keyword>
<protein>
    <submittedName>
        <fullName evidence="2">Uncharacterized protein</fullName>
    </submittedName>
</protein>